<dbReference type="EMBL" id="NPDU01000011">
    <property type="protein sequence ID" value="PJZ62856.1"/>
    <property type="molecule type" value="Genomic_DNA"/>
</dbReference>
<accession>A0ABX4P476</accession>
<name>A0ABX4P476_9LEPT</name>
<evidence type="ECO:0000313" key="1">
    <source>
        <dbReference type="EMBL" id="PJZ62856.1"/>
    </source>
</evidence>
<proteinExistence type="predicted"/>
<sequence>MSIQTFKNTDWESFVEYSKRFSRFTHEEVQGLKVKIDRPNFTIKIAESTEYVRILIERYFSNSIWKIEQGEEHVINI</sequence>
<gene>
    <name evidence="1" type="ORF">CH376_05990</name>
</gene>
<reference evidence="1 2" key="1">
    <citation type="submission" date="2017-07" db="EMBL/GenBank/DDBJ databases">
        <title>Leptospira spp. isolated from tropical soils.</title>
        <authorList>
            <person name="Thibeaux R."/>
            <person name="Iraola G."/>
            <person name="Ferres I."/>
            <person name="Bierque E."/>
            <person name="Girault D."/>
            <person name="Soupe-Gilbert M.-E."/>
            <person name="Picardeau M."/>
            <person name="Goarant C."/>
        </authorList>
    </citation>
    <scope>NUCLEOTIDE SEQUENCE [LARGE SCALE GENOMIC DNA]</scope>
    <source>
        <strain evidence="1 2">FH2-B-D1</strain>
    </source>
</reference>
<evidence type="ECO:0000313" key="2">
    <source>
        <dbReference type="Proteomes" id="UP000232149"/>
    </source>
</evidence>
<dbReference type="Proteomes" id="UP000232149">
    <property type="component" value="Unassembled WGS sequence"/>
</dbReference>
<organism evidence="1 2">
    <name type="scientific">Leptospira adleri</name>
    <dbReference type="NCBI Taxonomy" id="2023186"/>
    <lineage>
        <taxon>Bacteria</taxon>
        <taxon>Pseudomonadati</taxon>
        <taxon>Spirochaetota</taxon>
        <taxon>Spirochaetia</taxon>
        <taxon>Leptospirales</taxon>
        <taxon>Leptospiraceae</taxon>
        <taxon>Leptospira</taxon>
    </lineage>
</organism>
<comment type="caution">
    <text evidence="1">The sequence shown here is derived from an EMBL/GenBank/DDBJ whole genome shotgun (WGS) entry which is preliminary data.</text>
</comment>
<keyword evidence="2" id="KW-1185">Reference proteome</keyword>
<protein>
    <submittedName>
        <fullName evidence="1">Uncharacterized protein</fullName>
    </submittedName>
</protein>